<dbReference type="InterPro" id="IPR037360">
    <property type="entry name" value="COMMD9"/>
</dbReference>
<dbReference type="InterPro" id="IPR017920">
    <property type="entry name" value="COMM"/>
</dbReference>
<sequence length="240" mass="26696">MFGLFISLPASNVFFLLLHYAGDDRWYFHQLFTITVVFLFDTMASKPKTKNMWQNLLKVSSKNELVKLCHQAILYRGLEPDHIPESTVAMWSSQLSATKGETKQIISSLSVLLQRAVFICSSDTAAVSTCFPKDMSKDLGDLLATIVINNFPNWKSALIVSNATLPQLVDVKCTVDSSITNFGMDELPATEAKCDLQLKMQDHTSVDQSYHTVNVQLTKEKLNAMLDGLGKIKNQLASVA</sequence>
<protein>
    <submittedName>
        <fullName evidence="2">COMMD9</fullName>
    </submittedName>
</protein>
<dbReference type="EMBL" id="VXIV02003217">
    <property type="protein sequence ID" value="KAF6019633.1"/>
    <property type="molecule type" value="Genomic_DNA"/>
</dbReference>
<dbReference type="Pfam" id="PF20923">
    <property type="entry name" value="COMMD9_HN"/>
    <property type="match status" value="1"/>
</dbReference>
<reference evidence="2" key="1">
    <citation type="submission" date="2020-06" db="EMBL/GenBank/DDBJ databases">
        <title>Draft genome of Bugula neritina, a colonial animal packing powerful symbionts and potential medicines.</title>
        <authorList>
            <person name="Rayko M."/>
        </authorList>
    </citation>
    <scope>NUCLEOTIDE SEQUENCE [LARGE SCALE GENOMIC DNA]</scope>
    <source>
        <strain evidence="2">Kwan_BN1</strain>
    </source>
</reference>
<comment type="caution">
    <text evidence="2">The sequence shown here is derived from an EMBL/GenBank/DDBJ whole genome shotgun (WGS) entry which is preliminary data.</text>
</comment>
<name>A0A7J7J0J0_BUGNE</name>
<dbReference type="AlphaFoldDB" id="A0A7J7J0J0"/>
<dbReference type="PROSITE" id="PS51269">
    <property type="entry name" value="COMM"/>
    <property type="match status" value="1"/>
</dbReference>
<proteinExistence type="predicted"/>
<gene>
    <name evidence="2" type="ORF">EB796_022052</name>
</gene>
<feature type="domain" description="COMM" evidence="1">
    <location>
        <begin position="167"/>
        <end position="240"/>
    </location>
</feature>
<evidence type="ECO:0000259" key="1">
    <source>
        <dbReference type="PROSITE" id="PS51269"/>
    </source>
</evidence>
<dbReference type="Pfam" id="PF07258">
    <property type="entry name" value="COMM_domain"/>
    <property type="match status" value="1"/>
</dbReference>
<evidence type="ECO:0000313" key="2">
    <source>
        <dbReference type="EMBL" id="KAF6019633.1"/>
    </source>
</evidence>
<keyword evidence="3" id="KW-1185">Reference proteome</keyword>
<dbReference type="OrthoDB" id="64318at2759"/>
<dbReference type="PANTHER" id="PTHR15663">
    <property type="entry name" value="COMM DOMAIN-CONTAINING PROTEIN 9"/>
    <property type="match status" value="1"/>
</dbReference>
<dbReference type="PANTHER" id="PTHR15663:SF4">
    <property type="entry name" value="COMM DOMAIN-CONTAINING PROTEIN 9"/>
    <property type="match status" value="1"/>
</dbReference>
<accession>A0A7J7J0J0</accession>
<evidence type="ECO:0000313" key="3">
    <source>
        <dbReference type="Proteomes" id="UP000593567"/>
    </source>
</evidence>
<dbReference type="InterPro" id="IPR048676">
    <property type="entry name" value="COMMD9_N"/>
</dbReference>
<organism evidence="2 3">
    <name type="scientific">Bugula neritina</name>
    <name type="common">Brown bryozoan</name>
    <name type="synonym">Sertularia neritina</name>
    <dbReference type="NCBI Taxonomy" id="10212"/>
    <lineage>
        <taxon>Eukaryota</taxon>
        <taxon>Metazoa</taxon>
        <taxon>Spiralia</taxon>
        <taxon>Lophotrochozoa</taxon>
        <taxon>Bryozoa</taxon>
        <taxon>Gymnolaemata</taxon>
        <taxon>Cheilostomatida</taxon>
        <taxon>Flustrina</taxon>
        <taxon>Buguloidea</taxon>
        <taxon>Bugulidae</taxon>
        <taxon>Bugula</taxon>
    </lineage>
</organism>
<dbReference type="Proteomes" id="UP000593567">
    <property type="component" value="Unassembled WGS sequence"/>
</dbReference>